<dbReference type="AlphaFoldDB" id="A0A1M4V367"/>
<dbReference type="PANTHER" id="PTHR11014">
    <property type="entry name" value="PEPTIDASE M20 FAMILY MEMBER"/>
    <property type="match status" value="1"/>
</dbReference>
<dbReference type="STRING" id="1123404.SAMN02745784_01321"/>
<dbReference type="InterPro" id="IPR002933">
    <property type="entry name" value="Peptidase_M20"/>
</dbReference>
<accession>A0A1M4V367</accession>
<dbReference type="Proteomes" id="UP000184114">
    <property type="component" value="Unassembled WGS sequence"/>
</dbReference>
<proteinExistence type="predicted"/>
<dbReference type="PANTHER" id="PTHR11014:SF63">
    <property type="entry name" value="METALLOPEPTIDASE, PUTATIVE (AFU_ORTHOLOGUE AFUA_6G09600)-RELATED"/>
    <property type="match status" value="1"/>
</dbReference>
<dbReference type="SUPFAM" id="SSF53187">
    <property type="entry name" value="Zn-dependent exopeptidases"/>
    <property type="match status" value="1"/>
</dbReference>
<dbReference type="Pfam" id="PF07687">
    <property type="entry name" value="M20_dimer"/>
    <property type="match status" value="1"/>
</dbReference>
<dbReference type="InterPro" id="IPR011650">
    <property type="entry name" value="Peptidase_M20_dimer"/>
</dbReference>
<name>A0A1M4V367_9FIRM</name>
<dbReference type="EMBL" id="FQTY01000004">
    <property type="protein sequence ID" value="SHE63369.1"/>
    <property type="molecule type" value="Genomic_DNA"/>
</dbReference>
<dbReference type="SUPFAM" id="SSF55031">
    <property type="entry name" value="Bacterial exopeptidase dimerisation domain"/>
    <property type="match status" value="1"/>
</dbReference>
<dbReference type="Gene3D" id="3.40.630.10">
    <property type="entry name" value="Zn peptidases"/>
    <property type="match status" value="1"/>
</dbReference>
<feature type="domain" description="Peptidase M20 dimerisation" evidence="3">
    <location>
        <begin position="186"/>
        <end position="270"/>
    </location>
</feature>
<dbReference type="RefSeq" id="WP_072974528.1">
    <property type="nucleotide sequence ID" value="NZ_FQTY01000004.1"/>
</dbReference>
<evidence type="ECO:0000256" key="2">
    <source>
        <dbReference type="PIRSR" id="PIRSR005962-1"/>
    </source>
</evidence>
<feature type="binding site" evidence="2">
    <location>
        <position position="162"/>
    </location>
    <ligand>
        <name>Mn(2+)</name>
        <dbReference type="ChEBI" id="CHEBI:29035"/>
        <label>2</label>
    </ligand>
</feature>
<dbReference type="GO" id="GO:0050118">
    <property type="term" value="F:N-acetyldiaminopimelate deacetylase activity"/>
    <property type="evidence" value="ECO:0007669"/>
    <property type="project" value="UniProtKB-ARBA"/>
</dbReference>
<feature type="binding site" evidence="2">
    <location>
        <position position="103"/>
    </location>
    <ligand>
        <name>Mn(2+)</name>
        <dbReference type="ChEBI" id="CHEBI:29035"/>
        <label>2</label>
    </ligand>
</feature>
<organism evidence="4 5">
    <name type="scientific">Tissierella praeacuta DSM 18095</name>
    <dbReference type="NCBI Taxonomy" id="1123404"/>
    <lineage>
        <taxon>Bacteria</taxon>
        <taxon>Bacillati</taxon>
        <taxon>Bacillota</taxon>
        <taxon>Tissierellia</taxon>
        <taxon>Tissierellales</taxon>
        <taxon>Tissierellaceae</taxon>
        <taxon>Tissierella</taxon>
    </lineage>
</organism>
<gene>
    <name evidence="4" type="ORF">SAMN02745784_01321</name>
</gene>
<dbReference type="InterPro" id="IPR036264">
    <property type="entry name" value="Bact_exopeptidase_dim_dom"/>
</dbReference>
<protein>
    <submittedName>
        <fullName evidence="4">Amidohydrolase</fullName>
    </submittedName>
</protein>
<dbReference type="NCBIfam" id="TIGR01891">
    <property type="entry name" value="amidohydrolases"/>
    <property type="match status" value="1"/>
</dbReference>
<dbReference type="Pfam" id="PF01546">
    <property type="entry name" value="Peptidase_M20"/>
    <property type="match status" value="1"/>
</dbReference>
<dbReference type="Gene3D" id="3.30.70.360">
    <property type="match status" value="1"/>
</dbReference>
<evidence type="ECO:0000313" key="5">
    <source>
        <dbReference type="Proteomes" id="UP000184114"/>
    </source>
</evidence>
<dbReference type="GeneID" id="90995685"/>
<comment type="cofactor">
    <cofactor evidence="2">
        <name>Mn(2+)</name>
        <dbReference type="ChEBI" id="CHEBI:29035"/>
    </cofactor>
    <text evidence="2">The Mn(2+) ion enhances activity.</text>
</comment>
<dbReference type="GO" id="GO:0046872">
    <property type="term" value="F:metal ion binding"/>
    <property type="evidence" value="ECO:0007669"/>
    <property type="project" value="UniProtKB-KW"/>
</dbReference>
<dbReference type="FunFam" id="3.30.70.360:FF:000001">
    <property type="entry name" value="N-acetyldiaminopimelate deacetylase"/>
    <property type="match status" value="1"/>
</dbReference>
<feature type="binding site" evidence="2">
    <location>
        <position position="101"/>
    </location>
    <ligand>
        <name>Mn(2+)</name>
        <dbReference type="ChEBI" id="CHEBI:29035"/>
        <label>2</label>
    </ligand>
</feature>
<feature type="binding site" evidence="2">
    <location>
        <position position="137"/>
    </location>
    <ligand>
        <name>Mn(2+)</name>
        <dbReference type="ChEBI" id="CHEBI:29035"/>
        <label>2</label>
    </ligand>
</feature>
<evidence type="ECO:0000256" key="1">
    <source>
        <dbReference type="ARBA" id="ARBA00022801"/>
    </source>
</evidence>
<dbReference type="GO" id="GO:0019877">
    <property type="term" value="P:diaminopimelate biosynthetic process"/>
    <property type="evidence" value="ECO:0007669"/>
    <property type="project" value="UniProtKB-ARBA"/>
</dbReference>
<reference evidence="5" key="1">
    <citation type="submission" date="2016-11" db="EMBL/GenBank/DDBJ databases">
        <authorList>
            <person name="Varghese N."/>
            <person name="Submissions S."/>
        </authorList>
    </citation>
    <scope>NUCLEOTIDE SEQUENCE [LARGE SCALE GENOMIC DNA]</scope>
    <source>
        <strain evidence="5">DSM 18095</strain>
    </source>
</reference>
<evidence type="ECO:0000259" key="3">
    <source>
        <dbReference type="Pfam" id="PF07687"/>
    </source>
</evidence>
<keyword evidence="1 4" id="KW-0378">Hydrolase</keyword>
<keyword evidence="2" id="KW-0479">Metal-binding</keyword>
<sequence>MNDLKKEIELLETELISLRRDFHMNPELGYNEFRTSQIVYEYLKDLGLEVKKIAKTGVVGLLKGSRVGKTVMLRADLDAIAQEEKTGLSFQSLNKGVMHACGHDGHIAMLLVAAKILVRYKDNINGNIKFVFQPNEEEAGALDMINEGVLENPRPDAAFAIHLWTPIESGKIGISTGAVMAALEEFELNIIGKAGHTGSPHTAIDPILAASNIIQTLQSIQTREIDPLLPIAIMIGKINGGSGRNIIAENVEIGGTIRFLFNDEEKEKQLLLNKFERIIKGVCDAMDVKYNLKFIPSNPSLLNNEKMINYVKKASIKTFTSDNNVVEYRCMAGEDFAEFSQRVPSAFYFIGTGNVKKNTNYPHHHPKFDIDEDTLKYGVEMHVRTALDFLNN</sequence>
<dbReference type="PIRSF" id="PIRSF005962">
    <property type="entry name" value="Pept_M20D_amidohydro"/>
    <property type="match status" value="1"/>
</dbReference>
<feature type="binding site" evidence="2">
    <location>
        <position position="364"/>
    </location>
    <ligand>
        <name>Mn(2+)</name>
        <dbReference type="ChEBI" id="CHEBI:29035"/>
        <label>2</label>
    </ligand>
</feature>
<keyword evidence="2" id="KW-0464">Manganese</keyword>
<evidence type="ECO:0000313" key="4">
    <source>
        <dbReference type="EMBL" id="SHE63369.1"/>
    </source>
</evidence>
<keyword evidence="5" id="KW-1185">Reference proteome</keyword>
<dbReference type="InterPro" id="IPR017439">
    <property type="entry name" value="Amidohydrolase"/>
</dbReference>